<dbReference type="OrthoDB" id="3176171at2759"/>
<dbReference type="GO" id="GO:0005524">
    <property type="term" value="F:ATP binding"/>
    <property type="evidence" value="ECO:0007669"/>
    <property type="project" value="UniProtKB-UniRule"/>
</dbReference>
<dbReference type="Pfam" id="PF00225">
    <property type="entry name" value="Kinesin"/>
    <property type="match status" value="1"/>
</dbReference>
<protein>
    <recommendedName>
        <fullName evidence="4">Kinesin-like protein</fullName>
    </recommendedName>
</protein>
<dbReference type="PRINTS" id="PR00380">
    <property type="entry name" value="KINESINHEAVY"/>
</dbReference>
<feature type="coiled-coil region" evidence="5">
    <location>
        <begin position="357"/>
        <end position="391"/>
    </location>
</feature>
<dbReference type="CDD" id="cd00106">
    <property type="entry name" value="KISc"/>
    <property type="match status" value="1"/>
</dbReference>
<evidence type="ECO:0000313" key="8">
    <source>
        <dbReference type="Proteomes" id="UP000008983"/>
    </source>
</evidence>
<evidence type="ECO:0000256" key="1">
    <source>
        <dbReference type="ARBA" id="ARBA00022741"/>
    </source>
</evidence>
<dbReference type="SMART" id="SM00129">
    <property type="entry name" value="KISc"/>
    <property type="match status" value="1"/>
</dbReference>
<keyword evidence="1 3" id="KW-0547">Nucleotide-binding</keyword>
<keyword evidence="4" id="KW-0493">Microtubule</keyword>
<evidence type="ECO:0000259" key="6">
    <source>
        <dbReference type="PROSITE" id="PS50067"/>
    </source>
</evidence>
<reference evidence="7 8" key="1">
    <citation type="submission" date="2011-07" db="EMBL/GenBank/DDBJ databases">
        <authorList>
            <person name="Coyne R."/>
            <person name="Brami D."/>
            <person name="Johnson J."/>
            <person name="Hostetler J."/>
            <person name="Hannick L."/>
            <person name="Clark T."/>
            <person name="Cassidy-Hanley D."/>
            <person name="Inman J."/>
        </authorList>
    </citation>
    <scope>NUCLEOTIDE SEQUENCE [LARGE SCALE GENOMIC DNA]</scope>
    <source>
        <strain evidence="7 8">G5</strain>
    </source>
</reference>
<evidence type="ECO:0000313" key="7">
    <source>
        <dbReference type="EMBL" id="EGR32343.1"/>
    </source>
</evidence>
<dbReference type="InterPro" id="IPR027640">
    <property type="entry name" value="Kinesin-like_fam"/>
</dbReference>
<dbReference type="PANTHER" id="PTHR47968">
    <property type="entry name" value="CENTROMERE PROTEIN E"/>
    <property type="match status" value="1"/>
</dbReference>
<dbReference type="eggNOG" id="KOG4280">
    <property type="taxonomic scope" value="Eukaryota"/>
</dbReference>
<dbReference type="GO" id="GO:0007018">
    <property type="term" value="P:microtubule-based movement"/>
    <property type="evidence" value="ECO:0007669"/>
    <property type="project" value="InterPro"/>
</dbReference>
<keyword evidence="8" id="KW-1185">Reference proteome</keyword>
<dbReference type="STRING" id="857967.G0QR10"/>
<dbReference type="InterPro" id="IPR027417">
    <property type="entry name" value="P-loop_NTPase"/>
</dbReference>
<dbReference type="RefSeq" id="XP_004035829.1">
    <property type="nucleotide sequence ID" value="XM_004035781.1"/>
</dbReference>
<dbReference type="Gene3D" id="3.40.850.10">
    <property type="entry name" value="Kinesin motor domain"/>
    <property type="match status" value="1"/>
</dbReference>
<dbReference type="Proteomes" id="UP000008983">
    <property type="component" value="Unassembled WGS sequence"/>
</dbReference>
<organism evidence="7 8">
    <name type="scientific">Ichthyophthirius multifiliis</name>
    <name type="common">White spot disease agent</name>
    <name type="synonym">Ich</name>
    <dbReference type="NCBI Taxonomy" id="5932"/>
    <lineage>
        <taxon>Eukaryota</taxon>
        <taxon>Sar</taxon>
        <taxon>Alveolata</taxon>
        <taxon>Ciliophora</taxon>
        <taxon>Intramacronucleata</taxon>
        <taxon>Oligohymenophorea</taxon>
        <taxon>Hymenostomatida</taxon>
        <taxon>Ophryoglenina</taxon>
        <taxon>Ichthyophthirius</taxon>
    </lineage>
</organism>
<feature type="binding site" evidence="3">
    <location>
        <begin position="90"/>
        <end position="97"/>
    </location>
    <ligand>
        <name>ATP</name>
        <dbReference type="ChEBI" id="CHEBI:30616"/>
    </ligand>
</feature>
<dbReference type="EMBL" id="GL983708">
    <property type="protein sequence ID" value="EGR32343.1"/>
    <property type="molecule type" value="Genomic_DNA"/>
</dbReference>
<evidence type="ECO:0000256" key="5">
    <source>
        <dbReference type="SAM" id="Coils"/>
    </source>
</evidence>
<dbReference type="GO" id="GO:0003777">
    <property type="term" value="F:microtubule motor activity"/>
    <property type="evidence" value="ECO:0007669"/>
    <property type="project" value="InterPro"/>
</dbReference>
<dbReference type="GO" id="GO:0005874">
    <property type="term" value="C:microtubule"/>
    <property type="evidence" value="ECO:0007669"/>
    <property type="project" value="UniProtKB-KW"/>
</dbReference>
<accession>G0QR10</accession>
<keyword evidence="3 4" id="KW-0505">Motor protein</keyword>
<dbReference type="InParanoid" id="G0QR10"/>
<dbReference type="InterPro" id="IPR001752">
    <property type="entry name" value="Kinesin_motor_dom"/>
</dbReference>
<evidence type="ECO:0000256" key="4">
    <source>
        <dbReference type="RuleBase" id="RU000394"/>
    </source>
</evidence>
<gene>
    <name evidence="7" type="ORF">IMG5_087020</name>
</gene>
<comment type="similarity">
    <text evidence="3 4">Belongs to the TRAFAC class myosin-kinesin ATPase superfamily. Kinesin family.</text>
</comment>
<sequence>MKSQLQVYARLKPHDNKEIPFDIDKQNKKLFIGSKLNRNQIINNNKDTFEYNFADILDYNTTQDQVFNQVAIPVVQNCLDGYNGTIFAYGQTGSGKTYTISGSEQWVNRGIIPRVMSYVFDQIDQRQNQYEYRVYVSYMEIYNEKAYNLLNEDHLITPIEQWNKVIQKQKNKKIKKQIEFKRDNQGNIHLNNISLHEIDDAKPGIDLLMMGNYIRKQAATPMNQNSSRSHCIFTLTFEVKHIESNTCFVSKLNLVDLAGSERTSKTNHDGVLLNEAKYINLSLSYLEQVIVTLNEKKKNRLRQHIPYRQSILTTLLKDSLGGNCKTVMVCTVSMDMDNYEETLSALRFSQRVGQLENEIHVNEKVDLKQTVQKLQVEKKQLIQELQKYQQIVGDINNYQLEEQKQSCKFYENNDNLDYKDDDDYDLDQILTKVDQYMNEKIDNLEVKDLEEAKLCFRAMKELHNSRMEDYLKELYTISKKLQQYDEFLPQKNQFKK</sequence>
<dbReference type="GO" id="GO:0008017">
    <property type="term" value="F:microtubule binding"/>
    <property type="evidence" value="ECO:0007669"/>
    <property type="project" value="InterPro"/>
</dbReference>
<keyword evidence="2 3" id="KW-0067">ATP-binding</keyword>
<feature type="domain" description="Kinesin motor" evidence="6">
    <location>
        <begin position="4"/>
        <end position="355"/>
    </location>
</feature>
<dbReference type="AlphaFoldDB" id="G0QR10"/>
<dbReference type="GeneID" id="14908504"/>
<evidence type="ECO:0000256" key="3">
    <source>
        <dbReference type="PROSITE-ProRule" id="PRU00283"/>
    </source>
</evidence>
<keyword evidence="5" id="KW-0175">Coiled coil</keyword>
<dbReference type="PROSITE" id="PS00411">
    <property type="entry name" value="KINESIN_MOTOR_1"/>
    <property type="match status" value="1"/>
</dbReference>
<evidence type="ECO:0000256" key="2">
    <source>
        <dbReference type="ARBA" id="ARBA00022840"/>
    </source>
</evidence>
<dbReference type="InterPro" id="IPR036961">
    <property type="entry name" value="Kinesin_motor_dom_sf"/>
</dbReference>
<dbReference type="PANTHER" id="PTHR47968:SF67">
    <property type="entry name" value="KINESIN MOTOR DOMAIN-CONTAINING PROTEIN"/>
    <property type="match status" value="1"/>
</dbReference>
<proteinExistence type="inferred from homology"/>
<name>G0QR10_ICHMU</name>
<dbReference type="InterPro" id="IPR019821">
    <property type="entry name" value="Kinesin_motor_CS"/>
</dbReference>
<dbReference type="SUPFAM" id="SSF52540">
    <property type="entry name" value="P-loop containing nucleoside triphosphate hydrolases"/>
    <property type="match status" value="1"/>
</dbReference>
<dbReference type="OMA" id="FGMINNS"/>
<dbReference type="PROSITE" id="PS50067">
    <property type="entry name" value="KINESIN_MOTOR_2"/>
    <property type="match status" value="1"/>
</dbReference>